<reference evidence="3" key="1">
    <citation type="submission" date="2025-08" db="UniProtKB">
        <authorList>
            <consortium name="RefSeq"/>
        </authorList>
    </citation>
    <scope>IDENTIFICATION</scope>
    <source>
        <tissue evidence="3">Whole organism</tissue>
    </source>
</reference>
<protein>
    <submittedName>
        <fullName evidence="3">Dynein axonemal heavy chain 1</fullName>
    </submittedName>
</protein>
<evidence type="ECO:0000313" key="2">
    <source>
        <dbReference type="Proteomes" id="UP000504606"/>
    </source>
</evidence>
<feature type="domain" description="Dynein heavy chain linker" evidence="1">
    <location>
        <begin position="452"/>
        <end position="620"/>
    </location>
</feature>
<evidence type="ECO:0000259" key="1">
    <source>
        <dbReference type="Pfam" id="PF08393"/>
    </source>
</evidence>
<keyword evidence="2" id="KW-1185">Reference proteome</keyword>
<dbReference type="InterPro" id="IPR026983">
    <property type="entry name" value="DHC"/>
</dbReference>
<name>A0A9C6XCN9_FRAOC</name>
<dbReference type="Pfam" id="PF08393">
    <property type="entry name" value="DHC_N2"/>
    <property type="match status" value="1"/>
</dbReference>
<feature type="non-terminal residue" evidence="3">
    <location>
        <position position="621"/>
    </location>
</feature>
<gene>
    <name evidence="3" type="primary">LOC127752212</name>
</gene>
<dbReference type="InterPro" id="IPR013602">
    <property type="entry name" value="Dynein_heavy_linker"/>
</dbReference>
<dbReference type="Gene3D" id="1.10.287.2620">
    <property type="match status" value="1"/>
</dbReference>
<evidence type="ECO:0000313" key="3">
    <source>
        <dbReference type="RefSeq" id="XP_052132921.1"/>
    </source>
</evidence>
<dbReference type="RefSeq" id="XP_052132921.1">
    <property type="nucleotide sequence ID" value="XM_052276961.1"/>
</dbReference>
<dbReference type="GeneID" id="127752212"/>
<dbReference type="AlphaFoldDB" id="A0A9C6XCN9"/>
<dbReference type="GO" id="GO:0030286">
    <property type="term" value="C:dynein complex"/>
    <property type="evidence" value="ECO:0007669"/>
    <property type="project" value="InterPro"/>
</dbReference>
<dbReference type="GO" id="GO:0051959">
    <property type="term" value="F:dynein light intermediate chain binding"/>
    <property type="evidence" value="ECO:0007669"/>
    <property type="project" value="InterPro"/>
</dbReference>
<dbReference type="GO" id="GO:0007018">
    <property type="term" value="P:microtubule-based movement"/>
    <property type="evidence" value="ECO:0007669"/>
    <property type="project" value="InterPro"/>
</dbReference>
<dbReference type="PANTHER" id="PTHR22878:SF73">
    <property type="entry name" value="DYNEIN AXONEMAL HEAVY CHAIN 1"/>
    <property type="match status" value="1"/>
</dbReference>
<dbReference type="GO" id="GO:0045505">
    <property type="term" value="F:dynein intermediate chain binding"/>
    <property type="evidence" value="ECO:0007669"/>
    <property type="project" value="InterPro"/>
</dbReference>
<dbReference type="PANTHER" id="PTHR22878">
    <property type="entry name" value="DYNEIN HEAVY CHAIN 6, AXONEMAL-LIKE-RELATED"/>
    <property type="match status" value="1"/>
</dbReference>
<organism evidence="2 3">
    <name type="scientific">Frankliniella occidentalis</name>
    <name type="common">Western flower thrips</name>
    <name type="synonym">Euthrips occidentalis</name>
    <dbReference type="NCBI Taxonomy" id="133901"/>
    <lineage>
        <taxon>Eukaryota</taxon>
        <taxon>Metazoa</taxon>
        <taxon>Ecdysozoa</taxon>
        <taxon>Arthropoda</taxon>
        <taxon>Hexapoda</taxon>
        <taxon>Insecta</taxon>
        <taxon>Pterygota</taxon>
        <taxon>Neoptera</taxon>
        <taxon>Paraneoptera</taxon>
        <taxon>Thysanoptera</taxon>
        <taxon>Terebrantia</taxon>
        <taxon>Thripoidea</taxon>
        <taxon>Thripidae</taxon>
        <taxon>Frankliniella</taxon>
    </lineage>
</organism>
<dbReference type="CTD" id="40568"/>
<proteinExistence type="predicted"/>
<sequence length="621" mass="71457">VVTKGFGAESKGFSVTPKLIIRALITGTIQTHSFCALYRLVTRSISQLKAIVETPCRCCQGVEEDLVWGLDLVASPYRPTTAPIFHLYLKMDASGPTLTTRPEQFEDTLLHLFDNAVLLAHTIGPVDPLLMTHLVYPKDLHLSSVGLLDPWVEEQREQLLQAVRRAGIPLRAYCDEFHRFLDFHNMNVGEFELIRARDSSSCPARSRYESEGHTASEFKEEVATRVKLRDNFLLTVPPSIVIGPFLVNVELTRNMLVNKSQELITQLLQMYARRLRTQLDIVLDEYSEIMKKIVGKPMSMEHVMETKEFMESAPYLIRAQEEVTRRLLFEYEVLDHFWFSLSDSDFSAKWEAVGWPLKLSRTMDNAAENLREETEKFLSLHLGDESAHREQIEYLTERVVHLQGESNFDKVHELAIEIGRIWKLMKEAQEQGVVLNRRQKLFDLPVTPYDDLNRLVKEFQPYRDLWITASEWVQAHEIWVDNPLANVDGDSVEHIISDAYKTMTKLTRTFAELPLVLRVAVDVKDAIDEFRPNVPLLLALRNPGLRQRHFDQLREETGVNIKAAPHLTYKMCLDAGVQPHTDRMVVIAETAGKEYSIESALDKIEKEWERVAMEVQPYKTT</sequence>
<dbReference type="KEGG" id="foc:127752212"/>
<dbReference type="OrthoDB" id="424310at2759"/>
<dbReference type="Proteomes" id="UP000504606">
    <property type="component" value="Unplaced"/>
</dbReference>
<feature type="non-terminal residue" evidence="3">
    <location>
        <position position="1"/>
    </location>
</feature>
<accession>A0A9C6XCN9</accession>